<evidence type="ECO:0000313" key="2">
    <source>
        <dbReference type="Proteomes" id="UP001607157"/>
    </source>
</evidence>
<dbReference type="RefSeq" id="WP_377170856.1">
    <property type="nucleotide sequence ID" value="NZ_JBHTJC010000002.1"/>
</dbReference>
<dbReference type="InterPro" id="IPR023393">
    <property type="entry name" value="START-like_dom_sf"/>
</dbReference>
<proteinExistence type="predicted"/>
<accession>A0ABW7I6X2</accession>
<keyword evidence="2" id="KW-1185">Reference proteome</keyword>
<dbReference type="CDD" id="cd07812">
    <property type="entry name" value="SRPBCC"/>
    <property type="match status" value="1"/>
</dbReference>
<comment type="caution">
    <text evidence="1">The sequence shown here is derived from an EMBL/GenBank/DDBJ whole genome shotgun (WGS) entry which is preliminary data.</text>
</comment>
<name>A0ABW7I6X2_9RHOB</name>
<reference evidence="1 2" key="1">
    <citation type="submission" date="2024-10" db="EMBL/GenBank/DDBJ databases">
        <authorList>
            <person name="Yang X.-N."/>
        </authorList>
    </citation>
    <scope>NUCLEOTIDE SEQUENCE [LARGE SCALE GENOMIC DNA]</scope>
    <source>
        <strain evidence="1 2">CAU 1059</strain>
    </source>
</reference>
<gene>
    <name evidence="1" type="ORF">ACGRVM_08550</name>
</gene>
<dbReference type="EMBL" id="JBIHMM010000002">
    <property type="protein sequence ID" value="MFH0253942.1"/>
    <property type="molecule type" value="Genomic_DNA"/>
</dbReference>
<evidence type="ECO:0000313" key="1">
    <source>
        <dbReference type="EMBL" id="MFH0253942.1"/>
    </source>
</evidence>
<organism evidence="1 2">
    <name type="scientific">Roseovarius aquimarinus</name>
    <dbReference type="NCBI Taxonomy" id="1229156"/>
    <lineage>
        <taxon>Bacteria</taxon>
        <taxon>Pseudomonadati</taxon>
        <taxon>Pseudomonadota</taxon>
        <taxon>Alphaproteobacteria</taxon>
        <taxon>Rhodobacterales</taxon>
        <taxon>Roseobacteraceae</taxon>
        <taxon>Roseovarius</taxon>
    </lineage>
</organism>
<dbReference type="SUPFAM" id="SSF55961">
    <property type="entry name" value="Bet v1-like"/>
    <property type="match status" value="1"/>
</dbReference>
<dbReference type="Proteomes" id="UP001607157">
    <property type="component" value="Unassembled WGS sequence"/>
</dbReference>
<dbReference type="Gene3D" id="3.30.530.20">
    <property type="match status" value="1"/>
</dbReference>
<sequence length="155" mass="17771">MHFSTREDIEAPIDYVFAQISDFASIERSILRRGAEVQRRVDRTPPAEGMMWDTSFDLKGKRRQVEVTLTSFEPPSMMTFKGESKNISGDVVIELVALSRGRTRLAMTCDLTPRTLTARLMLQSLKLAKGNVSRRFEMRVASYAKEMEDRYKRSA</sequence>
<protein>
    <submittedName>
        <fullName evidence="1">SRPBCC family protein</fullName>
    </submittedName>
</protein>